<evidence type="ECO:0000313" key="1">
    <source>
        <dbReference type="EMBL" id="KAK9909955.1"/>
    </source>
</evidence>
<evidence type="ECO:0000313" key="2">
    <source>
        <dbReference type="Proteomes" id="UP001491310"/>
    </source>
</evidence>
<proteinExistence type="predicted"/>
<dbReference type="Proteomes" id="UP001491310">
    <property type="component" value="Unassembled WGS sequence"/>
</dbReference>
<comment type="caution">
    <text evidence="1">The sequence shown here is derived from an EMBL/GenBank/DDBJ whole genome shotgun (WGS) entry which is preliminary data.</text>
</comment>
<gene>
    <name evidence="1" type="ORF">WJX75_010007</name>
</gene>
<accession>A0ABR2YT98</accession>
<keyword evidence="2" id="KW-1185">Reference proteome</keyword>
<protein>
    <submittedName>
        <fullName evidence="1">Uncharacterized protein</fullName>
    </submittedName>
</protein>
<reference evidence="1 2" key="1">
    <citation type="journal article" date="2024" name="Nat. Commun.">
        <title>Phylogenomics reveals the evolutionary origins of lichenization in chlorophyte algae.</title>
        <authorList>
            <person name="Puginier C."/>
            <person name="Libourel C."/>
            <person name="Otte J."/>
            <person name="Skaloud P."/>
            <person name="Haon M."/>
            <person name="Grisel S."/>
            <person name="Petersen M."/>
            <person name="Berrin J.G."/>
            <person name="Delaux P.M."/>
            <person name="Dal Grande F."/>
            <person name="Keller J."/>
        </authorList>
    </citation>
    <scope>NUCLEOTIDE SEQUENCE [LARGE SCALE GENOMIC DNA]</scope>
    <source>
        <strain evidence="1 2">SAG 216-7</strain>
    </source>
</reference>
<sequence>MKLPFLKYATVATAQPKTCHSKTYIAHTEIFYGPSRQPEEGRKMQKDVRVAQKVVEGGTAQLANQPTLGLFFLREHVISAAPTLLEDYSNASRLTKELEVLLSYLHVLTSMAKRT</sequence>
<dbReference type="EMBL" id="JALJOT010000006">
    <property type="protein sequence ID" value="KAK9909955.1"/>
    <property type="molecule type" value="Genomic_DNA"/>
</dbReference>
<organism evidence="1 2">
    <name type="scientific">Coccomyxa subellipsoidea</name>
    <dbReference type="NCBI Taxonomy" id="248742"/>
    <lineage>
        <taxon>Eukaryota</taxon>
        <taxon>Viridiplantae</taxon>
        <taxon>Chlorophyta</taxon>
        <taxon>core chlorophytes</taxon>
        <taxon>Trebouxiophyceae</taxon>
        <taxon>Trebouxiophyceae incertae sedis</taxon>
        <taxon>Coccomyxaceae</taxon>
        <taxon>Coccomyxa</taxon>
    </lineage>
</organism>
<dbReference type="Pfam" id="PF10167">
    <property type="entry name" value="BORCS8"/>
    <property type="match status" value="1"/>
</dbReference>
<name>A0ABR2YT98_9CHLO</name>
<dbReference type="InterPro" id="IPR019320">
    <property type="entry name" value="BORCS8"/>
</dbReference>